<name>A0ABM7VBQ5_9BACT</name>
<evidence type="ECO:0000313" key="1">
    <source>
        <dbReference type="EMBL" id="BDC98354.1"/>
    </source>
</evidence>
<sequence length="263" mass="30704">MATPNDLQQLLDTHFEQFHQPDFIPHDPISIPHRFRKKQDIEISGFIAAVLAWGQRKTIINKCTELMERMDNAPHDFILHHQSADLKKLLGFKHRTFNEEDLLYFVDFLKYCYKEHNSLEEWFCLKDALDAPNIERGLIYFNEAFTQRDTFPQRTGKHVATPARKSACKRINMYLRWMVRSAEGGVDFGLWKKISPAQLICPCDVHVDRIARRLDLLTRKQTDWLAAVELTENLKAFDPLDPVKYDLALFGIGVNEKNGDFEL</sequence>
<dbReference type="RefSeq" id="WP_338397624.1">
    <property type="nucleotide sequence ID" value="NZ_AP025292.1"/>
</dbReference>
<keyword evidence="2" id="KW-1185">Reference proteome</keyword>
<accession>A0ABM7VBQ5</accession>
<gene>
    <name evidence="1" type="ORF">PEPS_06350</name>
</gene>
<protein>
    <submittedName>
        <fullName evidence="1">TIGR02757 family protein</fullName>
    </submittedName>
</protein>
<organism evidence="1 2">
    <name type="scientific">Persicobacter psychrovividus</name>
    <dbReference type="NCBI Taxonomy" id="387638"/>
    <lineage>
        <taxon>Bacteria</taxon>
        <taxon>Pseudomonadati</taxon>
        <taxon>Bacteroidota</taxon>
        <taxon>Cytophagia</taxon>
        <taxon>Cytophagales</taxon>
        <taxon>Persicobacteraceae</taxon>
        <taxon>Persicobacter</taxon>
    </lineage>
</organism>
<dbReference type="Proteomes" id="UP001354989">
    <property type="component" value="Chromosome"/>
</dbReference>
<dbReference type="InterPro" id="IPR014127">
    <property type="entry name" value="CHP02757"/>
</dbReference>
<dbReference type="EMBL" id="AP025292">
    <property type="protein sequence ID" value="BDC98354.1"/>
    <property type="molecule type" value="Genomic_DNA"/>
</dbReference>
<dbReference type="Pfam" id="PF09674">
    <property type="entry name" value="DUF2400"/>
    <property type="match status" value="1"/>
</dbReference>
<dbReference type="NCBIfam" id="TIGR02757">
    <property type="entry name" value="TIGR02757 family protein"/>
    <property type="match status" value="1"/>
</dbReference>
<evidence type="ECO:0000313" key="2">
    <source>
        <dbReference type="Proteomes" id="UP001354989"/>
    </source>
</evidence>
<reference evidence="1 2" key="1">
    <citation type="submission" date="2021-12" db="EMBL/GenBank/DDBJ databases">
        <title>Genome sequencing of bacteria with rrn-lacking chromosome and rrn-plasmid.</title>
        <authorList>
            <person name="Anda M."/>
            <person name="Iwasaki W."/>
        </authorList>
    </citation>
    <scope>NUCLEOTIDE SEQUENCE [LARGE SCALE GENOMIC DNA]</scope>
    <source>
        <strain evidence="1 2">NBRC 101262</strain>
    </source>
</reference>
<proteinExistence type="predicted"/>